<reference evidence="3" key="1">
    <citation type="submission" date="2023-07" db="EMBL/GenBank/DDBJ databases">
        <authorList>
            <consortium name="AG Swart"/>
            <person name="Singh M."/>
            <person name="Singh A."/>
            <person name="Seah K."/>
            <person name="Emmerich C."/>
        </authorList>
    </citation>
    <scope>NUCLEOTIDE SEQUENCE</scope>
    <source>
        <strain evidence="3">DP1</strain>
    </source>
</reference>
<evidence type="ECO:0000313" key="4">
    <source>
        <dbReference type="Proteomes" id="UP001295684"/>
    </source>
</evidence>
<protein>
    <recommendedName>
        <fullName evidence="5">SCP domain-containing protein</fullName>
    </recommendedName>
</protein>
<organism evidence="3 4">
    <name type="scientific">Euplotes crassus</name>
    <dbReference type="NCBI Taxonomy" id="5936"/>
    <lineage>
        <taxon>Eukaryota</taxon>
        <taxon>Sar</taxon>
        <taxon>Alveolata</taxon>
        <taxon>Ciliophora</taxon>
        <taxon>Intramacronucleata</taxon>
        <taxon>Spirotrichea</taxon>
        <taxon>Hypotrichia</taxon>
        <taxon>Euplotida</taxon>
        <taxon>Euplotidae</taxon>
        <taxon>Moneuplotes</taxon>
    </lineage>
</organism>
<evidence type="ECO:0008006" key="5">
    <source>
        <dbReference type="Google" id="ProtNLM"/>
    </source>
</evidence>
<keyword evidence="4" id="KW-1185">Reference proteome</keyword>
<name>A0AAD1UDX6_EUPCR</name>
<feature type="compositionally biased region" description="Basic residues" evidence="1">
    <location>
        <begin position="1"/>
        <end position="14"/>
    </location>
</feature>
<accession>A0AAD1UDX6</accession>
<proteinExistence type="predicted"/>
<keyword evidence="2" id="KW-0812">Transmembrane</keyword>
<comment type="caution">
    <text evidence="3">The sequence shown here is derived from an EMBL/GenBank/DDBJ whole genome shotgun (WGS) entry which is preliminary data.</text>
</comment>
<keyword evidence="2" id="KW-0472">Membrane</keyword>
<feature type="transmembrane region" description="Helical" evidence="2">
    <location>
        <begin position="31"/>
        <end position="52"/>
    </location>
</feature>
<feature type="region of interest" description="Disordered" evidence="1">
    <location>
        <begin position="1"/>
        <end position="23"/>
    </location>
</feature>
<evidence type="ECO:0000256" key="1">
    <source>
        <dbReference type="SAM" id="MobiDB-lite"/>
    </source>
</evidence>
<dbReference type="AlphaFoldDB" id="A0AAD1UDX6"/>
<evidence type="ECO:0000256" key="2">
    <source>
        <dbReference type="SAM" id="Phobius"/>
    </source>
</evidence>
<dbReference type="InterPro" id="IPR035940">
    <property type="entry name" value="CAP_sf"/>
</dbReference>
<evidence type="ECO:0000313" key="3">
    <source>
        <dbReference type="EMBL" id="CAI2367052.1"/>
    </source>
</evidence>
<dbReference type="Proteomes" id="UP001295684">
    <property type="component" value="Unassembled WGS sequence"/>
</dbReference>
<keyword evidence="2" id="KW-1133">Transmembrane helix</keyword>
<dbReference type="Gene3D" id="3.40.33.10">
    <property type="entry name" value="CAP"/>
    <property type="match status" value="1"/>
</dbReference>
<dbReference type="EMBL" id="CAMPGE010008145">
    <property type="protein sequence ID" value="CAI2367052.1"/>
    <property type="molecule type" value="Genomic_DNA"/>
</dbReference>
<gene>
    <name evidence="3" type="ORF">ECRASSUSDP1_LOCUS8329</name>
</gene>
<sequence>MVQKLNRKLRVQSRKPKEDDAQKKTKKEEGYAYYLCALLCLLDHVVCHRFLILCRKEQIQKQEQKCCVCVQAVLHFRMLGNFSPFCFFVMAFLDGTKRGFYSPNSNVSQTNSLTMNSLVNKMNSNFKPLGTPGFQGPINSSNNINDEHDLLDPYGSNLKPIFKSKLFTGDKLLLLCEEKVFTKASCVLKPGSPRNIHGSEPCQDSPKDVLILSELESRYTDDEHTCISDAKIKTIEGVSALEQSIENFQQREPVMPLEWNKDLTEATKDHVKGIGTNGLLSHESSSGLGIYDRIFMSNDNQAVGMWAENIVFEVSDPVEIVALMLIDDGDSTPIKWQNKRNDVCKPEGIALWTLLTKLLRYHSAAICSKAT</sequence>